<accession>A0A1V6P804</accession>
<dbReference type="OMA" id="GADTMCL"/>
<dbReference type="EMBL" id="MDYL01000017">
    <property type="protein sequence ID" value="OQD73104.1"/>
    <property type="molecule type" value="Genomic_DNA"/>
</dbReference>
<dbReference type="PANTHER" id="PTHR42748">
    <property type="entry name" value="NITROGEN METABOLITE REPRESSION PROTEIN NMRA FAMILY MEMBER"/>
    <property type="match status" value="1"/>
</dbReference>
<reference evidence="3" key="1">
    <citation type="journal article" date="2017" name="Nat. Microbiol.">
        <title>Global analysis of biosynthetic gene clusters reveals vast potential of secondary metabolite production in Penicillium species.</title>
        <authorList>
            <person name="Nielsen J.C."/>
            <person name="Grijseels S."/>
            <person name="Prigent S."/>
            <person name="Ji B."/>
            <person name="Dainat J."/>
            <person name="Nielsen K.F."/>
            <person name="Frisvad J.C."/>
            <person name="Workman M."/>
            <person name="Nielsen J."/>
        </authorList>
    </citation>
    <scope>NUCLEOTIDE SEQUENCE [LARGE SCALE GENOMIC DNA]</scope>
    <source>
        <strain evidence="3">IBT 11843</strain>
    </source>
</reference>
<dbReference type="InterPro" id="IPR051164">
    <property type="entry name" value="NmrA-like_oxidored"/>
</dbReference>
<dbReference type="STRING" id="69771.A0A1V6P804"/>
<evidence type="ECO:0008006" key="4">
    <source>
        <dbReference type="Google" id="ProtNLM"/>
    </source>
</evidence>
<dbReference type="SUPFAM" id="SSF51735">
    <property type="entry name" value="NAD(P)-binding Rossmann-fold domains"/>
    <property type="match status" value="1"/>
</dbReference>
<proteinExistence type="predicted"/>
<organism evidence="2 3">
    <name type="scientific">Penicillium decumbens</name>
    <dbReference type="NCBI Taxonomy" id="69771"/>
    <lineage>
        <taxon>Eukaryota</taxon>
        <taxon>Fungi</taxon>
        <taxon>Dikarya</taxon>
        <taxon>Ascomycota</taxon>
        <taxon>Pezizomycotina</taxon>
        <taxon>Eurotiomycetes</taxon>
        <taxon>Eurotiomycetidae</taxon>
        <taxon>Eurotiales</taxon>
        <taxon>Aspergillaceae</taxon>
        <taxon>Penicillium</taxon>
    </lineage>
</organism>
<name>A0A1V6P804_PENDC</name>
<evidence type="ECO:0000313" key="3">
    <source>
        <dbReference type="Proteomes" id="UP000191522"/>
    </source>
</evidence>
<dbReference type="Gene3D" id="3.90.25.10">
    <property type="entry name" value="UDP-galactose 4-epimerase, domain 1"/>
    <property type="match status" value="1"/>
</dbReference>
<protein>
    <recommendedName>
        <fullName evidence="4">NmrA-like domain-containing protein</fullName>
    </recommendedName>
</protein>
<dbReference type="OrthoDB" id="10254221at2759"/>
<dbReference type="Gene3D" id="3.40.50.720">
    <property type="entry name" value="NAD(P)-binding Rossmann-like Domain"/>
    <property type="match status" value="1"/>
</dbReference>
<gene>
    <name evidence="2" type="ORF">PENDEC_c017G03023</name>
</gene>
<sequence>MSRNICITAVDGHTGFAIAELILTDNGFNKAIDSVVGLTLHPESKSAKELAKLGAKIVPHKPGRVKDMAETLREAGADTLCLIPPAHGSKFDITTELIDAAKKANLPNVCFISSAGCGLAERDRQPKLREFIDLESHVLSCKGDPKTSTGHSPVVIRAGFYAENLLLYSQQAQKEGVIPLPVGKQHRFAPIALGDITQVAAHVLSGKGKHGFSDKHRGQLIVLTGPMLATGDELATAASQALGQELAFEDISEAEAKRVLHAQSASDESELQYLIEYYSLVREGKTNYISTTALHDITGAHPQEPNEFFQVYADEFKLKSGADGNKRRKLNQKR</sequence>
<keyword evidence="1" id="KW-0521">NADP</keyword>
<comment type="caution">
    <text evidence="2">The sequence shown here is derived from an EMBL/GenBank/DDBJ whole genome shotgun (WGS) entry which is preliminary data.</text>
</comment>
<keyword evidence="3" id="KW-1185">Reference proteome</keyword>
<evidence type="ECO:0000313" key="2">
    <source>
        <dbReference type="EMBL" id="OQD73104.1"/>
    </source>
</evidence>
<evidence type="ECO:0000256" key="1">
    <source>
        <dbReference type="ARBA" id="ARBA00022857"/>
    </source>
</evidence>
<dbReference type="InterPro" id="IPR036291">
    <property type="entry name" value="NAD(P)-bd_dom_sf"/>
</dbReference>
<dbReference type="AlphaFoldDB" id="A0A1V6P804"/>
<dbReference type="PANTHER" id="PTHR42748:SF22">
    <property type="entry name" value="NMRA-LIKE DOMAIN-CONTAINING PROTEIN"/>
    <property type="match status" value="1"/>
</dbReference>
<dbReference type="GO" id="GO:0005634">
    <property type="term" value="C:nucleus"/>
    <property type="evidence" value="ECO:0007669"/>
    <property type="project" value="TreeGrafter"/>
</dbReference>
<dbReference type="Proteomes" id="UP000191522">
    <property type="component" value="Unassembled WGS sequence"/>
</dbReference>